<sequence length="94" mass="10762">MFCRKKHAEIGLDTSKIMILMLKIKRNAPEELEALLHEDLCQMLAELAESLGVDHITVSKHLPRQKSREAFNSVFSWVNSCFNGRKGKVFCMVL</sequence>
<dbReference type="AlphaFoldDB" id="A0A4Y2CAH2"/>
<comment type="caution">
    <text evidence="1">The sequence shown here is derived from an EMBL/GenBank/DDBJ whole genome shotgun (WGS) entry which is preliminary data.</text>
</comment>
<dbReference type="Proteomes" id="UP000499080">
    <property type="component" value="Unassembled WGS sequence"/>
</dbReference>
<keyword evidence="2" id="KW-1185">Reference proteome</keyword>
<evidence type="ECO:0000313" key="2">
    <source>
        <dbReference type="Proteomes" id="UP000499080"/>
    </source>
</evidence>
<dbReference type="Gene3D" id="1.10.10.10">
    <property type="entry name" value="Winged helix-like DNA-binding domain superfamily/Winged helix DNA-binding domain"/>
    <property type="match status" value="1"/>
</dbReference>
<reference evidence="1 2" key="1">
    <citation type="journal article" date="2019" name="Sci. Rep.">
        <title>Orb-weaving spider Araneus ventricosus genome elucidates the spidroin gene catalogue.</title>
        <authorList>
            <person name="Kono N."/>
            <person name="Nakamura H."/>
            <person name="Ohtoshi R."/>
            <person name="Moran D.A.P."/>
            <person name="Shinohara A."/>
            <person name="Yoshida Y."/>
            <person name="Fujiwara M."/>
            <person name="Mori M."/>
            <person name="Tomita M."/>
            <person name="Arakawa K."/>
        </authorList>
    </citation>
    <scope>NUCLEOTIDE SEQUENCE [LARGE SCALE GENOMIC DNA]</scope>
</reference>
<name>A0A4Y2CAH2_ARAVE</name>
<organism evidence="1 2">
    <name type="scientific">Araneus ventricosus</name>
    <name type="common">Orbweaver spider</name>
    <name type="synonym">Epeira ventricosa</name>
    <dbReference type="NCBI Taxonomy" id="182803"/>
    <lineage>
        <taxon>Eukaryota</taxon>
        <taxon>Metazoa</taxon>
        <taxon>Ecdysozoa</taxon>
        <taxon>Arthropoda</taxon>
        <taxon>Chelicerata</taxon>
        <taxon>Arachnida</taxon>
        <taxon>Araneae</taxon>
        <taxon>Araneomorphae</taxon>
        <taxon>Entelegynae</taxon>
        <taxon>Araneoidea</taxon>
        <taxon>Araneidae</taxon>
        <taxon>Araneus</taxon>
    </lineage>
</organism>
<dbReference type="EMBL" id="BGPR01000167">
    <property type="protein sequence ID" value="GBM01269.1"/>
    <property type="molecule type" value="Genomic_DNA"/>
</dbReference>
<evidence type="ECO:0000313" key="1">
    <source>
        <dbReference type="EMBL" id="GBM01269.1"/>
    </source>
</evidence>
<accession>A0A4Y2CAH2</accession>
<proteinExistence type="predicted"/>
<gene>
    <name evidence="1" type="ORF">AVEN_170323_1</name>
</gene>
<dbReference type="InterPro" id="IPR036388">
    <property type="entry name" value="WH-like_DNA-bd_sf"/>
</dbReference>
<protein>
    <submittedName>
        <fullName evidence="1">Uncharacterized protein</fullName>
    </submittedName>
</protein>